<evidence type="ECO:0000313" key="2">
    <source>
        <dbReference type="EMBL" id="KAJ1917064.1"/>
    </source>
</evidence>
<dbReference type="Proteomes" id="UP001150538">
    <property type="component" value="Unassembled WGS sequence"/>
</dbReference>
<feature type="region of interest" description="Disordered" evidence="1">
    <location>
        <begin position="71"/>
        <end position="450"/>
    </location>
</feature>
<organism evidence="2 3">
    <name type="scientific">Mycoemilia scoparia</name>
    <dbReference type="NCBI Taxonomy" id="417184"/>
    <lineage>
        <taxon>Eukaryota</taxon>
        <taxon>Fungi</taxon>
        <taxon>Fungi incertae sedis</taxon>
        <taxon>Zoopagomycota</taxon>
        <taxon>Kickxellomycotina</taxon>
        <taxon>Kickxellomycetes</taxon>
        <taxon>Kickxellales</taxon>
        <taxon>Kickxellaceae</taxon>
        <taxon>Mycoemilia</taxon>
    </lineage>
</organism>
<keyword evidence="3" id="KW-1185">Reference proteome</keyword>
<name>A0A9W8A0K5_9FUNG</name>
<dbReference type="PANTHER" id="PTHR12398:SF20">
    <property type="entry name" value="PROTEIN PHOSPHATASE 1 REGULATORY INHIBITOR SUBUNIT 2"/>
    <property type="match status" value="1"/>
</dbReference>
<feature type="compositionally biased region" description="Acidic residues" evidence="1">
    <location>
        <begin position="321"/>
        <end position="336"/>
    </location>
</feature>
<feature type="compositionally biased region" description="Acidic residues" evidence="1">
    <location>
        <begin position="291"/>
        <end position="308"/>
    </location>
</feature>
<dbReference type="PANTHER" id="PTHR12398">
    <property type="entry name" value="PROTEIN PHOSPHATASE INHIBITOR"/>
    <property type="match status" value="1"/>
</dbReference>
<dbReference type="Pfam" id="PF04979">
    <property type="entry name" value="IPP-2"/>
    <property type="match status" value="1"/>
</dbReference>
<sequence length="450" mass="49032">MTDNTTSKSANDTTITGHLKPDDCLRQQRLLAGQTKSRDNGEEEDISVIGSFDENGQYYVRGQVLRKGMEDKMEINDPDEELLFGDEEVDGSSGNDSNGISEKKSHSHPSLHPANMPPPKSILKHPNEARISDRGGHLKWDEDNLMLNEAQKSATMKIDEPPTPYVRYDPSNDTDASMDDFRLSDGYSSGGGGGPGSNTSNGSRPPSSSSATSSPKRVLVVPGDGHKELSGDWDDSSDEEADPEAAARHSKFKDMRDRHYSGEATRALSRSNYLLNETLYRDESSSSTGSDDGDCEDNSDNLVENDSDDVAKADNIHSPRDEDEEVFGMDVEEETPSTDTDNNMTNTPQPHPTSSYLRNLVSEDTSASKRKAEIERMTKQFGNPKGPVSALKERASGTPRAMGRGGARTGYEKETSAPPAINSQTVARTQHPSSLNPSKSFVDTYGSEDN</sequence>
<dbReference type="AlphaFoldDB" id="A0A9W8A0K5"/>
<reference evidence="2" key="1">
    <citation type="submission" date="2022-07" db="EMBL/GenBank/DDBJ databases">
        <title>Phylogenomic reconstructions and comparative analyses of Kickxellomycotina fungi.</title>
        <authorList>
            <person name="Reynolds N.K."/>
            <person name="Stajich J.E."/>
            <person name="Barry K."/>
            <person name="Grigoriev I.V."/>
            <person name="Crous P."/>
            <person name="Smith M.E."/>
        </authorList>
    </citation>
    <scope>NUCLEOTIDE SEQUENCE</scope>
    <source>
        <strain evidence="2">NBRC 100468</strain>
    </source>
</reference>
<feature type="compositionally biased region" description="Basic and acidic residues" evidence="1">
    <location>
        <begin position="125"/>
        <end position="142"/>
    </location>
</feature>
<comment type="caution">
    <text evidence="2">The sequence shown here is derived from an EMBL/GenBank/DDBJ whole genome shotgun (WGS) entry which is preliminary data.</text>
</comment>
<feature type="region of interest" description="Disordered" evidence="1">
    <location>
        <begin position="1"/>
        <end position="53"/>
    </location>
</feature>
<dbReference type="OrthoDB" id="551302at2759"/>
<accession>A0A9W8A0K5</accession>
<gene>
    <name evidence="2" type="ORF">H4219_003408</name>
</gene>
<feature type="compositionally biased region" description="Basic and acidic residues" evidence="1">
    <location>
        <begin position="252"/>
        <end position="261"/>
    </location>
</feature>
<dbReference type="InterPro" id="IPR007062">
    <property type="entry name" value="PPI-2"/>
</dbReference>
<protein>
    <submittedName>
        <fullName evidence="2">Uncharacterized protein</fullName>
    </submittedName>
</protein>
<proteinExistence type="predicted"/>
<feature type="compositionally biased region" description="Polar residues" evidence="1">
    <location>
        <begin position="337"/>
        <end position="365"/>
    </location>
</feature>
<feature type="compositionally biased region" description="Polar residues" evidence="1">
    <location>
        <begin position="1"/>
        <end position="16"/>
    </location>
</feature>
<dbReference type="GO" id="GO:0004864">
    <property type="term" value="F:protein phosphatase inhibitor activity"/>
    <property type="evidence" value="ECO:0007669"/>
    <property type="project" value="InterPro"/>
</dbReference>
<evidence type="ECO:0000313" key="3">
    <source>
        <dbReference type="Proteomes" id="UP001150538"/>
    </source>
</evidence>
<feature type="compositionally biased region" description="Polar residues" evidence="1">
    <location>
        <begin position="421"/>
        <end position="441"/>
    </location>
</feature>
<feature type="compositionally biased region" description="Basic and acidic residues" evidence="1">
    <location>
        <begin position="309"/>
        <end position="320"/>
    </location>
</feature>
<dbReference type="EMBL" id="JANBPU010000082">
    <property type="protein sequence ID" value="KAJ1917064.1"/>
    <property type="molecule type" value="Genomic_DNA"/>
</dbReference>
<feature type="compositionally biased region" description="Low complexity" evidence="1">
    <location>
        <begin position="197"/>
        <end position="215"/>
    </location>
</feature>
<feature type="compositionally biased region" description="Acidic residues" evidence="1">
    <location>
        <begin position="231"/>
        <end position="243"/>
    </location>
</feature>
<feature type="compositionally biased region" description="Acidic residues" evidence="1">
    <location>
        <begin position="76"/>
        <end position="90"/>
    </location>
</feature>
<dbReference type="GO" id="GO:0009966">
    <property type="term" value="P:regulation of signal transduction"/>
    <property type="evidence" value="ECO:0007669"/>
    <property type="project" value="InterPro"/>
</dbReference>
<evidence type="ECO:0000256" key="1">
    <source>
        <dbReference type="SAM" id="MobiDB-lite"/>
    </source>
</evidence>
<feature type="compositionally biased region" description="Basic and acidic residues" evidence="1">
    <location>
        <begin position="366"/>
        <end position="378"/>
    </location>
</feature>